<gene>
    <name evidence="1" type="ORF">B7P43_G16722</name>
</gene>
<accession>A0A2J7RIY3</accession>
<dbReference type="OrthoDB" id="6628329at2759"/>
<proteinExistence type="predicted"/>
<dbReference type="Proteomes" id="UP000235965">
    <property type="component" value="Unassembled WGS sequence"/>
</dbReference>
<evidence type="ECO:0000313" key="2">
    <source>
        <dbReference type="Proteomes" id="UP000235965"/>
    </source>
</evidence>
<dbReference type="EMBL" id="NEVH01003012">
    <property type="protein sequence ID" value="PNF40795.1"/>
    <property type="molecule type" value="Genomic_DNA"/>
</dbReference>
<keyword evidence="2" id="KW-1185">Reference proteome</keyword>
<name>A0A2J7RIY3_9NEOP</name>
<dbReference type="InParanoid" id="A0A2J7RIY3"/>
<reference evidence="1 2" key="1">
    <citation type="submission" date="2017-12" db="EMBL/GenBank/DDBJ databases">
        <title>Hemimetabolous genomes reveal molecular basis of termite eusociality.</title>
        <authorList>
            <person name="Harrison M.C."/>
            <person name="Jongepier E."/>
            <person name="Robertson H.M."/>
            <person name="Arning N."/>
            <person name="Bitard-Feildel T."/>
            <person name="Chao H."/>
            <person name="Childers C.P."/>
            <person name="Dinh H."/>
            <person name="Doddapaneni H."/>
            <person name="Dugan S."/>
            <person name="Gowin J."/>
            <person name="Greiner C."/>
            <person name="Han Y."/>
            <person name="Hu H."/>
            <person name="Hughes D.S.T."/>
            <person name="Huylmans A.-K."/>
            <person name="Kemena C."/>
            <person name="Kremer L.P.M."/>
            <person name="Lee S.L."/>
            <person name="Lopez-Ezquerra A."/>
            <person name="Mallet L."/>
            <person name="Monroy-Kuhn J.M."/>
            <person name="Moser A."/>
            <person name="Murali S.C."/>
            <person name="Muzny D.M."/>
            <person name="Otani S."/>
            <person name="Piulachs M.-D."/>
            <person name="Poelchau M."/>
            <person name="Qu J."/>
            <person name="Schaub F."/>
            <person name="Wada-Katsumata A."/>
            <person name="Worley K.C."/>
            <person name="Xie Q."/>
            <person name="Ylla G."/>
            <person name="Poulsen M."/>
            <person name="Gibbs R.A."/>
            <person name="Schal C."/>
            <person name="Richards S."/>
            <person name="Belles X."/>
            <person name="Korb J."/>
            <person name="Bornberg-Bauer E."/>
        </authorList>
    </citation>
    <scope>NUCLEOTIDE SEQUENCE [LARGE SCALE GENOMIC DNA]</scope>
    <source>
        <tissue evidence="1">Whole body</tissue>
    </source>
</reference>
<protein>
    <submittedName>
        <fullName evidence="1">Uncharacterized protein</fullName>
    </submittedName>
</protein>
<sequence>MDPLQHILVVKTASLDVIIEKYTESPGLYYDDSGTAQPYNTEWKVDRQIEEVENMKLLVKQLTRIDEEAIQLRFNSIGGMSKILFLTMDSEDASYYTDKISELEREQAIFFKLSEEQRAVVTSTLRSMNTTLQGVYAKERTLPKGLENMARHATTEHDGEIKGMFTSTSMLLAVNEHSAQVHRALGECKRDYEFLIEAIIKAQKGILQPHVNT</sequence>
<organism evidence="1 2">
    <name type="scientific">Cryptotermes secundus</name>
    <dbReference type="NCBI Taxonomy" id="105785"/>
    <lineage>
        <taxon>Eukaryota</taxon>
        <taxon>Metazoa</taxon>
        <taxon>Ecdysozoa</taxon>
        <taxon>Arthropoda</taxon>
        <taxon>Hexapoda</taxon>
        <taxon>Insecta</taxon>
        <taxon>Pterygota</taxon>
        <taxon>Neoptera</taxon>
        <taxon>Polyneoptera</taxon>
        <taxon>Dictyoptera</taxon>
        <taxon>Blattodea</taxon>
        <taxon>Blattoidea</taxon>
        <taxon>Termitoidae</taxon>
        <taxon>Kalotermitidae</taxon>
        <taxon>Cryptotermitinae</taxon>
        <taxon>Cryptotermes</taxon>
    </lineage>
</organism>
<evidence type="ECO:0000313" key="1">
    <source>
        <dbReference type="EMBL" id="PNF40795.1"/>
    </source>
</evidence>
<comment type="caution">
    <text evidence="1">The sequence shown here is derived from an EMBL/GenBank/DDBJ whole genome shotgun (WGS) entry which is preliminary data.</text>
</comment>
<dbReference type="AlphaFoldDB" id="A0A2J7RIY3"/>